<feature type="non-terminal residue" evidence="2">
    <location>
        <position position="531"/>
    </location>
</feature>
<reference evidence="2" key="1">
    <citation type="journal article" date="2015" name="Nature">
        <title>Complex archaea that bridge the gap between prokaryotes and eukaryotes.</title>
        <authorList>
            <person name="Spang A."/>
            <person name="Saw J.H."/>
            <person name="Jorgensen S.L."/>
            <person name="Zaremba-Niedzwiedzka K."/>
            <person name="Martijn J."/>
            <person name="Lind A.E."/>
            <person name="van Eijk R."/>
            <person name="Schleper C."/>
            <person name="Guy L."/>
            <person name="Ettema T.J."/>
        </authorList>
    </citation>
    <scope>NUCLEOTIDE SEQUENCE</scope>
</reference>
<sequence length="531" mass="57629">MADGRKDRAWWQRVDILIGIGVIAVVLMLIIPIPAMLLDFLIAVSFALGLITLITIMYMHKVLELSVFPSLLLISTVYRLAVNISSTRLILLKGPAFKGRLIMAFGQFVVGGNYIVGIIIFLILIAVQFIVITKGATRVSEVAARFTLDAMPGKQMAIDADVSAGLVTEEEAIKKRLDIQREADFYGAMDGASKFVQGDVKVGLLITIINIVGGLIIGMATRGESLSSAVATYTMLTIGDGLVSQIPSLMMSTATGIIVTRAAAMDDLGTELTSQLLTQPRTLWIGAGFLLFLAILPGFPKLPLLSLGLMLGVFGFYLRRGLKRKEELGVETKKEKEESAKGPESVLGLLQIDPIALEIGYNLIPLVDTEQGGDLLERVTMIRRQSAIELGLIFPPIRIRDNMRLEPNTYSLKIKGVEVGAGTIRMGKYLAMNPGQISEKLEGEETVEPAFGLPAIWIEEPVREKAERLGYTVVDAPSVIATHLTEIIKSHASEVLGRQDVQALLNSLRTDYSAVVTEVEKAGATIGDIQK</sequence>
<feature type="transmembrane region" description="Helical" evidence="1">
    <location>
        <begin position="40"/>
        <end position="59"/>
    </location>
</feature>
<proteinExistence type="predicted"/>
<dbReference type="GO" id="GO:0009306">
    <property type="term" value="P:protein secretion"/>
    <property type="evidence" value="ECO:0007669"/>
    <property type="project" value="InterPro"/>
</dbReference>
<evidence type="ECO:0000313" key="2">
    <source>
        <dbReference type="EMBL" id="KKL99252.1"/>
    </source>
</evidence>
<organism evidence="2">
    <name type="scientific">marine sediment metagenome</name>
    <dbReference type="NCBI Taxonomy" id="412755"/>
    <lineage>
        <taxon>unclassified sequences</taxon>
        <taxon>metagenomes</taxon>
        <taxon>ecological metagenomes</taxon>
    </lineage>
</organism>
<protein>
    <recommendedName>
        <fullName evidence="3">EscV/YscV/HrcV family type III secretion system export apparatus protein</fullName>
    </recommendedName>
</protein>
<dbReference type="GO" id="GO:0005886">
    <property type="term" value="C:plasma membrane"/>
    <property type="evidence" value="ECO:0007669"/>
    <property type="project" value="TreeGrafter"/>
</dbReference>
<dbReference type="InterPro" id="IPR001712">
    <property type="entry name" value="T3SS_FHIPEP"/>
</dbReference>
<gene>
    <name evidence="2" type="ORF">LCGC14_1816270</name>
</gene>
<feature type="transmembrane region" description="Helical" evidence="1">
    <location>
        <begin position="202"/>
        <end position="222"/>
    </location>
</feature>
<dbReference type="Pfam" id="PF00771">
    <property type="entry name" value="FHIPEP"/>
    <property type="match status" value="1"/>
</dbReference>
<dbReference type="InterPro" id="IPR042194">
    <property type="entry name" value="FHIPEP_1"/>
</dbReference>
<keyword evidence="1" id="KW-1133">Transmembrane helix</keyword>
<dbReference type="PRINTS" id="PR00949">
    <property type="entry name" value="TYPE3IMAPROT"/>
</dbReference>
<evidence type="ECO:0008006" key="3">
    <source>
        <dbReference type="Google" id="ProtNLM"/>
    </source>
</evidence>
<dbReference type="PANTHER" id="PTHR30161:SF1">
    <property type="entry name" value="FLAGELLAR BIOSYNTHESIS PROTEIN FLHA-RELATED"/>
    <property type="match status" value="1"/>
</dbReference>
<dbReference type="GO" id="GO:0044780">
    <property type="term" value="P:bacterial-type flagellum assembly"/>
    <property type="evidence" value="ECO:0007669"/>
    <property type="project" value="TreeGrafter"/>
</dbReference>
<feature type="transmembrane region" description="Helical" evidence="1">
    <location>
        <begin position="111"/>
        <end position="132"/>
    </location>
</feature>
<feature type="transmembrane region" description="Helical" evidence="1">
    <location>
        <begin position="14"/>
        <end position="34"/>
    </location>
</feature>
<feature type="transmembrane region" description="Helical" evidence="1">
    <location>
        <begin position="276"/>
        <end position="296"/>
    </location>
</feature>
<feature type="transmembrane region" description="Helical" evidence="1">
    <location>
        <begin position="242"/>
        <end position="264"/>
    </location>
</feature>
<comment type="caution">
    <text evidence="2">The sequence shown here is derived from an EMBL/GenBank/DDBJ whole genome shotgun (WGS) entry which is preliminary data.</text>
</comment>
<dbReference type="PROSITE" id="PS00994">
    <property type="entry name" value="FHIPEP"/>
    <property type="match status" value="1"/>
</dbReference>
<name>A0A0F9JJX9_9ZZZZ</name>
<keyword evidence="1" id="KW-0472">Membrane</keyword>
<dbReference type="AlphaFoldDB" id="A0A0F9JJX9"/>
<dbReference type="InterPro" id="IPR025505">
    <property type="entry name" value="FHIPEP_CS"/>
</dbReference>
<dbReference type="EMBL" id="LAZR01017721">
    <property type="protein sequence ID" value="KKL99252.1"/>
    <property type="molecule type" value="Genomic_DNA"/>
</dbReference>
<evidence type="ECO:0000256" key="1">
    <source>
        <dbReference type="SAM" id="Phobius"/>
    </source>
</evidence>
<keyword evidence="1" id="KW-0812">Transmembrane</keyword>
<accession>A0A0F9JJX9</accession>
<dbReference type="Gene3D" id="3.40.30.60">
    <property type="entry name" value="FHIPEP family, domain 1"/>
    <property type="match status" value="1"/>
</dbReference>
<feature type="transmembrane region" description="Helical" evidence="1">
    <location>
        <begin position="71"/>
        <end position="91"/>
    </location>
</feature>
<dbReference type="PANTHER" id="PTHR30161">
    <property type="entry name" value="FLAGELLAR EXPORT PROTEIN, MEMBRANE FLHA SUBUNIT-RELATED"/>
    <property type="match status" value="1"/>
</dbReference>